<dbReference type="KEGG" id="aaq:AOC05_00225"/>
<evidence type="ECO:0008006" key="5">
    <source>
        <dbReference type="Google" id="ProtNLM"/>
    </source>
</evidence>
<name>A0A0M3UFD8_9MICC</name>
<dbReference type="AlphaFoldDB" id="A0A0M3UFD8"/>
<dbReference type="RefSeq" id="WP_062004631.1">
    <property type="nucleotide sequence ID" value="NZ_CP012677.1"/>
</dbReference>
<evidence type="ECO:0000256" key="1">
    <source>
        <dbReference type="SAM" id="MobiDB-lite"/>
    </source>
</evidence>
<reference evidence="4" key="1">
    <citation type="submission" date="2015-09" db="EMBL/GenBank/DDBJ databases">
        <title>Complete genome of Arthrobacter alpinus strain R3.8.</title>
        <authorList>
            <person name="See-Too W.S."/>
            <person name="Chan K.G."/>
        </authorList>
    </citation>
    <scope>NUCLEOTIDE SEQUENCE [LARGE SCALE GENOMIC DNA]</scope>
    <source>
        <strain evidence="4">R3.8</strain>
    </source>
</reference>
<gene>
    <name evidence="3" type="ORF">AOC05_00225</name>
</gene>
<keyword evidence="2" id="KW-1133">Transmembrane helix</keyword>
<accession>A0A0M3UFD8</accession>
<sequence length="490" mass="53414">MSEDSNALQPVSFPRHERRGVIVGLQWYQLGLAGGGVLIAGVSSAIGGPAGFLGSSPAWIFLLLFGVLQYARTPYPLWALAGTRFLLRKLTGQTSYFLPTEDPVPVGTLVLPGGLASLAIHRTVMGECFIVDTQSHEAFVVLRCRAGAFALLDDDDKAYAVQGWSRVQASLAKRPVVARIAVQDHTVQFPATALQDYYDQQVTSRGGETPATGWGDSSYKDLIAAAGTASSHDILLTLVLNTAKARRRIHDAGGGAIGLEHTLRSEIHALRTGLKTHGVIVEEWLGDRSFAAVLRGAFDPESVMRIAQRTGDFKGVDPSQGGPMALEEHWSYIRTDSGFHQTFWIAEWPRQKVFPGFLHPLVYVGGFRHTVTQVIKAIPTDQALKDIRSAQEAHETRRRINAKFDRPSTREQRAEEEEVQQREEEIVAGHGDVRPAAYITITGNSLEELSSHRQELESAAASAFVDLRLLVGEQWPAFIAGGLPLGGGLK</sequence>
<dbReference type="Proteomes" id="UP000062833">
    <property type="component" value="Chromosome"/>
</dbReference>
<dbReference type="OrthoDB" id="3859571at2"/>
<dbReference type="NCBIfam" id="NF042935">
    <property type="entry name" value="SCO6880_fam"/>
    <property type="match status" value="1"/>
</dbReference>
<protein>
    <recommendedName>
        <fullName evidence="5">PrgI family protein</fullName>
    </recommendedName>
</protein>
<feature type="transmembrane region" description="Helical" evidence="2">
    <location>
        <begin position="21"/>
        <end position="46"/>
    </location>
</feature>
<proteinExistence type="predicted"/>
<dbReference type="InterPro" id="IPR049978">
    <property type="entry name" value="SCO6880-like"/>
</dbReference>
<dbReference type="PATRIC" id="fig|656366.3.peg.42"/>
<keyword evidence="2" id="KW-0812">Transmembrane</keyword>
<evidence type="ECO:0000313" key="3">
    <source>
        <dbReference type="EMBL" id="ALE91155.1"/>
    </source>
</evidence>
<evidence type="ECO:0000313" key="4">
    <source>
        <dbReference type="Proteomes" id="UP000062833"/>
    </source>
</evidence>
<organism evidence="3 4">
    <name type="scientific">Arthrobacter alpinus</name>
    <dbReference type="NCBI Taxonomy" id="656366"/>
    <lineage>
        <taxon>Bacteria</taxon>
        <taxon>Bacillati</taxon>
        <taxon>Actinomycetota</taxon>
        <taxon>Actinomycetes</taxon>
        <taxon>Micrococcales</taxon>
        <taxon>Micrococcaceae</taxon>
        <taxon>Arthrobacter</taxon>
    </lineage>
</organism>
<keyword evidence="4" id="KW-1185">Reference proteome</keyword>
<dbReference type="EMBL" id="CP012677">
    <property type="protein sequence ID" value="ALE91155.1"/>
    <property type="molecule type" value="Genomic_DNA"/>
</dbReference>
<keyword evidence="2" id="KW-0472">Membrane</keyword>
<evidence type="ECO:0000256" key="2">
    <source>
        <dbReference type="SAM" id="Phobius"/>
    </source>
</evidence>
<feature type="region of interest" description="Disordered" evidence="1">
    <location>
        <begin position="405"/>
        <end position="424"/>
    </location>
</feature>
<feature type="transmembrane region" description="Helical" evidence="2">
    <location>
        <begin position="58"/>
        <end position="80"/>
    </location>
</feature>